<dbReference type="EMBL" id="CP004353">
    <property type="protein sequence ID" value="AHI21957.1"/>
    <property type="molecule type" value="Genomic_DNA"/>
</dbReference>
<evidence type="ECO:0000256" key="6">
    <source>
        <dbReference type="SAM" id="MobiDB-lite"/>
    </source>
</evidence>
<dbReference type="AlphaFoldDB" id="W5XYF4"/>
<feature type="transmembrane region" description="Helical" evidence="7">
    <location>
        <begin position="274"/>
        <end position="292"/>
    </location>
</feature>
<feature type="transmembrane region" description="Helical" evidence="7">
    <location>
        <begin position="60"/>
        <end position="84"/>
    </location>
</feature>
<dbReference type="InterPro" id="IPR017039">
    <property type="entry name" value="Virul_fac_BrkB"/>
</dbReference>
<feature type="compositionally biased region" description="Basic and acidic residues" evidence="6">
    <location>
        <begin position="8"/>
        <end position="22"/>
    </location>
</feature>
<keyword evidence="2" id="KW-1003">Cell membrane</keyword>
<keyword evidence="4 7" id="KW-1133">Transmembrane helix</keyword>
<comment type="subcellular location">
    <subcellularLocation>
        <location evidence="1">Cell membrane</location>
        <topology evidence="1">Multi-pass membrane protein</topology>
    </subcellularLocation>
</comment>
<protein>
    <recommendedName>
        <fullName evidence="10">Inner membrane protein YhjD</fullName>
    </recommendedName>
</protein>
<evidence type="ECO:0000256" key="2">
    <source>
        <dbReference type="ARBA" id="ARBA00022475"/>
    </source>
</evidence>
<evidence type="ECO:0000256" key="3">
    <source>
        <dbReference type="ARBA" id="ARBA00022692"/>
    </source>
</evidence>
<gene>
    <name evidence="8" type="ORF">B843_02830</name>
</gene>
<dbReference type="STRING" id="1224164.B843_02830"/>
<evidence type="ECO:0000256" key="4">
    <source>
        <dbReference type="ARBA" id="ARBA00022989"/>
    </source>
</evidence>
<name>W5XYF4_9CORY</name>
<sequence length="357" mass="38429">MATSTTPRPEHMDEYGIERANPDDPGMVGKLRQQHAWLDHVMRMKERYGERGGDQYAAGITYFSVLSMFPLLMLVFAAVATVLASRPDLITQIQDKITSSVSGSMADTLNTIIDTAISQRGAIAGIGGVTALWSGLGWMNNLRYGVSKMWMYPVTGGNFLIVKLKDLLALIGLLVVLILAIAVTAIGSSGLTWRLIELVHLDQVPGISYMAFAVSLLVGLLANFVMFFWMLTSLPRGKVPVKSGAQAALIGAVAFEVFKQLGSMFFSNALKNPAGATFGPIIGVMVLFYFVWRIMLYCSAWAATTPESLAVAPSPAPAPAVIRVREEVRPEATRSFVGAGVAAGALAAGLWSVLRRK</sequence>
<dbReference type="PANTHER" id="PTHR30213:SF1">
    <property type="entry name" value="INNER MEMBRANE PROTEIN YHJD"/>
    <property type="match status" value="1"/>
</dbReference>
<dbReference type="PANTHER" id="PTHR30213">
    <property type="entry name" value="INNER MEMBRANE PROTEIN YHJD"/>
    <property type="match status" value="1"/>
</dbReference>
<feature type="transmembrane region" description="Helical" evidence="7">
    <location>
        <begin position="167"/>
        <end position="187"/>
    </location>
</feature>
<evidence type="ECO:0000256" key="7">
    <source>
        <dbReference type="SAM" id="Phobius"/>
    </source>
</evidence>
<dbReference type="InterPro" id="IPR005274">
    <property type="entry name" value="IM_pro_YhjD"/>
</dbReference>
<proteinExistence type="predicted"/>
<dbReference type="eggNOG" id="COG1295">
    <property type="taxonomic scope" value="Bacteria"/>
</dbReference>
<dbReference type="PATRIC" id="fig|1224164.3.peg.560"/>
<reference evidence="8 9" key="1">
    <citation type="submission" date="2013-02" db="EMBL/GenBank/DDBJ databases">
        <title>The complete genome sequence of Corynebacterium vitaeruminis DSM 20294.</title>
        <authorList>
            <person name="Ruckert C."/>
            <person name="Albersmeier A."/>
            <person name="Kalinowski J."/>
        </authorList>
    </citation>
    <scope>NUCLEOTIDE SEQUENCE [LARGE SCALE GENOMIC DNA]</scope>
    <source>
        <strain evidence="9">ATCC 10234</strain>
    </source>
</reference>
<evidence type="ECO:0000256" key="1">
    <source>
        <dbReference type="ARBA" id="ARBA00004651"/>
    </source>
</evidence>
<dbReference type="HOGENOM" id="CLU_050028_0_1_11"/>
<keyword evidence="9" id="KW-1185">Reference proteome</keyword>
<accession>W5XYF4</accession>
<evidence type="ECO:0008006" key="10">
    <source>
        <dbReference type="Google" id="ProtNLM"/>
    </source>
</evidence>
<dbReference type="KEGG" id="cvt:B843_02830"/>
<keyword evidence="3 7" id="KW-0812">Transmembrane</keyword>
<dbReference type="GO" id="GO:0005886">
    <property type="term" value="C:plasma membrane"/>
    <property type="evidence" value="ECO:0007669"/>
    <property type="project" value="UniProtKB-SubCell"/>
</dbReference>
<evidence type="ECO:0000313" key="9">
    <source>
        <dbReference type="Proteomes" id="UP000019222"/>
    </source>
</evidence>
<keyword evidence="5 7" id="KW-0472">Membrane</keyword>
<feature type="transmembrane region" description="Helical" evidence="7">
    <location>
        <begin position="335"/>
        <end position="354"/>
    </location>
</feature>
<evidence type="ECO:0000256" key="5">
    <source>
        <dbReference type="ARBA" id="ARBA00023136"/>
    </source>
</evidence>
<organism evidence="8 9">
    <name type="scientific">Corynebacterium vitaeruminis DSM 20294</name>
    <dbReference type="NCBI Taxonomy" id="1224164"/>
    <lineage>
        <taxon>Bacteria</taxon>
        <taxon>Bacillati</taxon>
        <taxon>Actinomycetota</taxon>
        <taxon>Actinomycetes</taxon>
        <taxon>Mycobacteriales</taxon>
        <taxon>Corynebacteriaceae</taxon>
        <taxon>Corynebacterium</taxon>
    </lineage>
</organism>
<feature type="transmembrane region" description="Helical" evidence="7">
    <location>
        <begin position="207"/>
        <end position="231"/>
    </location>
</feature>
<dbReference type="Pfam" id="PF03631">
    <property type="entry name" value="Virul_fac_BrkB"/>
    <property type="match status" value="1"/>
</dbReference>
<dbReference type="Proteomes" id="UP000019222">
    <property type="component" value="Chromosome"/>
</dbReference>
<feature type="region of interest" description="Disordered" evidence="6">
    <location>
        <begin position="1"/>
        <end position="26"/>
    </location>
</feature>
<dbReference type="NCBIfam" id="TIGR00766">
    <property type="entry name" value="inner membrane protein YhjD"/>
    <property type="match status" value="1"/>
</dbReference>
<dbReference type="RefSeq" id="WP_025252013.1">
    <property type="nucleotide sequence ID" value="NZ_CP004353.1"/>
</dbReference>
<evidence type="ECO:0000313" key="8">
    <source>
        <dbReference type="EMBL" id="AHI21957.1"/>
    </source>
</evidence>